<dbReference type="KEGG" id="cchl:FPL14_12355"/>
<dbReference type="HAMAP" id="MF_00795">
    <property type="entry name" value="CutC"/>
    <property type="match status" value="1"/>
</dbReference>
<evidence type="ECO:0000313" key="3">
    <source>
        <dbReference type="EMBL" id="QMV41888.1"/>
    </source>
</evidence>
<proteinExistence type="inferred from homology"/>
<comment type="similarity">
    <text evidence="1 2">Belongs to the CutC family.</text>
</comment>
<keyword evidence="2" id="KW-0963">Cytoplasm</keyword>
<name>A0A7G5BY54_9BACL</name>
<dbReference type="Proteomes" id="UP000515679">
    <property type="component" value="Chromosome"/>
</dbReference>
<comment type="subcellular location">
    <subcellularLocation>
        <location evidence="2">Cytoplasm</location>
    </subcellularLocation>
</comment>
<dbReference type="Pfam" id="PF03932">
    <property type="entry name" value="CutC"/>
    <property type="match status" value="1"/>
</dbReference>
<dbReference type="InterPro" id="IPR036822">
    <property type="entry name" value="CutC-like_dom_sf"/>
</dbReference>
<gene>
    <name evidence="2" type="primary">cutC</name>
    <name evidence="3" type="ORF">FPL14_12355</name>
</gene>
<dbReference type="GO" id="GO:0005737">
    <property type="term" value="C:cytoplasm"/>
    <property type="evidence" value="ECO:0007669"/>
    <property type="project" value="UniProtKB-SubCell"/>
</dbReference>
<dbReference type="SUPFAM" id="SSF110395">
    <property type="entry name" value="CutC-like"/>
    <property type="match status" value="1"/>
</dbReference>
<dbReference type="PANTHER" id="PTHR12598">
    <property type="entry name" value="COPPER HOMEOSTASIS PROTEIN CUTC"/>
    <property type="match status" value="1"/>
</dbReference>
<accession>A0A7G5BY54</accession>
<comment type="caution">
    <text evidence="2">Once thought to be involved in copper homeostasis, experiments in E.coli have shown this is not the case.</text>
</comment>
<dbReference type="RefSeq" id="WP_182303243.1">
    <property type="nucleotide sequence ID" value="NZ_CP041969.1"/>
</dbReference>
<dbReference type="GO" id="GO:0005507">
    <property type="term" value="F:copper ion binding"/>
    <property type="evidence" value="ECO:0007669"/>
    <property type="project" value="TreeGrafter"/>
</dbReference>
<organism evidence="3 4">
    <name type="scientific">Cohnella cholangitidis</name>
    <dbReference type="NCBI Taxonomy" id="2598458"/>
    <lineage>
        <taxon>Bacteria</taxon>
        <taxon>Bacillati</taxon>
        <taxon>Bacillota</taxon>
        <taxon>Bacilli</taxon>
        <taxon>Bacillales</taxon>
        <taxon>Paenibacillaceae</taxon>
        <taxon>Cohnella</taxon>
    </lineage>
</organism>
<evidence type="ECO:0000256" key="2">
    <source>
        <dbReference type="HAMAP-Rule" id="MF_00795"/>
    </source>
</evidence>
<sequence>MILEVIAINAADVKAAARLGADRIELVTGIAEGGLTPSVGLIEAAVAAANIPVNVMVRPHSQSFCYSDEDLGVMLRDIEAIRRAGAAGIVLGALTSAGGIHFPALEKLLAAAEGLDVTFHRAFDEVRDQLGALQALTAYSPISRILTSGGRAPAPRAIARLRELNESARHTNLRILAGHGLTPDTLDEVLRETGVPEVHFGSAIREDNTFASPISAVKMQVVRKIIDSHTSA</sequence>
<dbReference type="InterPro" id="IPR005627">
    <property type="entry name" value="CutC-like"/>
</dbReference>
<dbReference type="EMBL" id="CP041969">
    <property type="protein sequence ID" value="QMV41888.1"/>
    <property type="molecule type" value="Genomic_DNA"/>
</dbReference>
<protein>
    <recommendedName>
        <fullName evidence="2">PF03932 family protein CutC</fullName>
    </recommendedName>
</protein>
<evidence type="ECO:0000313" key="4">
    <source>
        <dbReference type="Proteomes" id="UP000515679"/>
    </source>
</evidence>
<dbReference type="AlphaFoldDB" id="A0A7G5BY54"/>
<keyword evidence="4" id="KW-1185">Reference proteome</keyword>
<evidence type="ECO:0000256" key="1">
    <source>
        <dbReference type="ARBA" id="ARBA00007768"/>
    </source>
</evidence>
<dbReference type="Gene3D" id="3.20.20.380">
    <property type="entry name" value="Copper homeostasis (CutC) domain"/>
    <property type="match status" value="1"/>
</dbReference>
<reference evidence="3 4" key="1">
    <citation type="submission" date="2019-07" db="EMBL/GenBank/DDBJ databases">
        <authorList>
            <person name="Kim J.K."/>
            <person name="Cheong H.-M."/>
            <person name="Choi Y."/>
            <person name="Hwang K.J."/>
            <person name="Lee S."/>
            <person name="Choi C."/>
        </authorList>
    </citation>
    <scope>NUCLEOTIDE SEQUENCE [LARGE SCALE GENOMIC DNA]</scope>
    <source>
        <strain evidence="3 4">KS 22</strain>
    </source>
</reference>
<dbReference type="PANTHER" id="PTHR12598:SF0">
    <property type="entry name" value="COPPER HOMEOSTASIS PROTEIN CUTC HOMOLOG"/>
    <property type="match status" value="1"/>
</dbReference>